<name>I6YXC7_9BACT</name>
<accession>I6YXC7</accession>
<dbReference type="AlphaFoldDB" id="I6YXC7"/>
<dbReference type="GO" id="GO:0046983">
    <property type="term" value="F:protein dimerization activity"/>
    <property type="evidence" value="ECO:0007669"/>
    <property type="project" value="InterPro"/>
</dbReference>
<dbReference type="InterPro" id="IPR050482">
    <property type="entry name" value="Sensor_HK_TwoCompSys"/>
</dbReference>
<evidence type="ECO:0000259" key="11">
    <source>
        <dbReference type="Pfam" id="PF07730"/>
    </source>
</evidence>
<comment type="catalytic activity">
    <reaction evidence="1">
        <text>ATP + protein L-histidine = ADP + protein N-phospho-L-histidine.</text>
        <dbReference type="EC" id="2.7.13.3"/>
    </reaction>
</comment>
<dbReference type="GO" id="GO:0000155">
    <property type="term" value="F:phosphorelay sensor kinase activity"/>
    <property type="evidence" value="ECO:0007669"/>
    <property type="project" value="InterPro"/>
</dbReference>
<reference evidence="12" key="1">
    <citation type="journal article" date="2012" name="PLoS ONE">
        <title>Functional metagenomics unveils a multifunctional glycosyl hydrolase from the family 43 catalysing the breakdown of plant polymers in the calf rumen.</title>
        <authorList>
            <person name="Ferrer M."/>
            <person name="Ghazi A."/>
            <person name="Beloqui A."/>
            <person name="Vieites J.M."/>
            <person name="Lopez-Cortes N."/>
            <person name="Marin-Navarro J."/>
            <person name="Nechitaylo T.Y."/>
            <person name="Guazzaroni M.E."/>
            <person name="Polaina J."/>
            <person name="Waliczek A."/>
            <person name="Chernikova T.N."/>
            <person name="Reva O.N."/>
            <person name="Golyshina O.V."/>
            <person name="Golyshin P.N."/>
        </authorList>
    </citation>
    <scope>NUCLEOTIDE SEQUENCE</scope>
</reference>
<organism evidence="12">
    <name type="scientific">uncultured bacterium r_01</name>
    <dbReference type="NCBI Taxonomy" id="1132276"/>
    <lineage>
        <taxon>Bacteria</taxon>
        <taxon>environmental samples</taxon>
    </lineage>
</organism>
<evidence type="ECO:0000256" key="5">
    <source>
        <dbReference type="ARBA" id="ARBA00022741"/>
    </source>
</evidence>
<dbReference type="PANTHER" id="PTHR24421:SF10">
    <property type="entry name" value="NITRATE_NITRITE SENSOR PROTEIN NARQ"/>
    <property type="match status" value="1"/>
</dbReference>
<evidence type="ECO:0000256" key="8">
    <source>
        <dbReference type="ARBA" id="ARBA00023012"/>
    </source>
</evidence>
<keyword evidence="9" id="KW-0472">Membrane</keyword>
<feature type="domain" description="Signal transduction histidine kinase subgroup 3 dimerisation and phosphoacceptor" evidence="11">
    <location>
        <begin position="181"/>
        <end position="244"/>
    </location>
</feature>
<evidence type="ECO:0000256" key="3">
    <source>
        <dbReference type="ARBA" id="ARBA00022553"/>
    </source>
</evidence>
<dbReference type="InterPro" id="IPR003594">
    <property type="entry name" value="HATPase_dom"/>
</dbReference>
<feature type="transmembrane region" description="Helical" evidence="9">
    <location>
        <begin position="52"/>
        <end position="82"/>
    </location>
</feature>
<keyword evidence="6 12" id="KW-0418">Kinase</keyword>
<keyword evidence="7" id="KW-0067">ATP-binding</keyword>
<keyword evidence="8" id="KW-0902">Two-component regulatory system</keyword>
<proteinExistence type="predicted"/>
<dbReference type="Gene3D" id="1.20.5.1930">
    <property type="match status" value="1"/>
</dbReference>
<keyword evidence="4" id="KW-0808">Transferase</keyword>
<keyword evidence="3" id="KW-0597">Phosphoprotein</keyword>
<dbReference type="GO" id="GO:0016020">
    <property type="term" value="C:membrane"/>
    <property type="evidence" value="ECO:0007669"/>
    <property type="project" value="InterPro"/>
</dbReference>
<dbReference type="InterPro" id="IPR036890">
    <property type="entry name" value="HATPase_C_sf"/>
</dbReference>
<keyword evidence="9" id="KW-0812">Transmembrane</keyword>
<evidence type="ECO:0000256" key="2">
    <source>
        <dbReference type="ARBA" id="ARBA00012438"/>
    </source>
</evidence>
<dbReference type="Pfam" id="PF07730">
    <property type="entry name" value="HisKA_3"/>
    <property type="match status" value="1"/>
</dbReference>
<keyword evidence="5" id="KW-0547">Nucleotide-binding</keyword>
<evidence type="ECO:0000256" key="6">
    <source>
        <dbReference type="ARBA" id="ARBA00022777"/>
    </source>
</evidence>
<evidence type="ECO:0000256" key="4">
    <source>
        <dbReference type="ARBA" id="ARBA00022679"/>
    </source>
</evidence>
<keyword evidence="9" id="KW-1133">Transmembrane helix</keyword>
<dbReference type="Pfam" id="PF02518">
    <property type="entry name" value="HATPase_c"/>
    <property type="match status" value="1"/>
</dbReference>
<dbReference type="InterPro" id="IPR011712">
    <property type="entry name" value="Sig_transdc_His_kin_sub3_dim/P"/>
</dbReference>
<dbReference type="EMBL" id="JQ303337">
    <property type="protein sequence ID" value="AFN57642.1"/>
    <property type="molecule type" value="Genomic_DNA"/>
</dbReference>
<evidence type="ECO:0000313" key="12">
    <source>
        <dbReference type="EMBL" id="AFN57642.1"/>
    </source>
</evidence>
<sequence length="378" mass="41561">MNWSLTDKLIILVTGILQLFIIGSTETELYVAWILTTLAVLFLTELKRDIGWSIGATVICMAVAPFFPGVLIAFPMALYALAASQPSSRRGLDIAVRAVLSVAMLSEVYYLTGNIVTTAYSLLIMALAGYLAVKTGLARRKETLLLSKFDDARQDSLNAKRLGEEIMKNADNEVYTARLKERNRIAREIHDNVGHMITRVIVQMQAIKIINKDEKVARQLDSVSETLDLAMTGIRKSVHELHDDSIDVSIAVNDIIKTLPERFDVDVNTSIESPADNKTKSCILGIIKEAVTNISKYSSGDKVRIEVVENNTFWRILVRDNGENPERDYMLTGDYMASGGLGLKNIASRAASCGGRASVRSGKDGFEIMATLPKAAEA</sequence>
<dbReference type="CDD" id="cd16917">
    <property type="entry name" value="HATPase_UhpB-NarQ-NarX-like"/>
    <property type="match status" value="1"/>
</dbReference>
<evidence type="ECO:0000259" key="10">
    <source>
        <dbReference type="Pfam" id="PF02518"/>
    </source>
</evidence>
<evidence type="ECO:0000256" key="9">
    <source>
        <dbReference type="SAM" id="Phobius"/>
    </source>
</evidence>
<dbReference type="PANTHER" id="PTHR24421">
    <property type="entry name" value="NITRATE/NITRITE SENSOR PROTEIN NARX-RELATED"/>
    <property type="match status" value="1"/>
</dbReference>
<dbReference type="Gene3D" id="3.30.565.10">
    <property type="entry name" value="Histidine kinase-like ATPase, C-terminal domain"/>
    <property type="match status" value="1"/>
</dbReference>
<feature type="domain" description="Histidine kinase/HSP90-like ATPase" evidence="10">
    <location>
        <begin position="286"/>
        <end position="374"/>
    </location>
</feature>
<dbReference type="GO" id="GO:0005524">
    <property type="term" value="F:ATP binding"/>
    <property type="evidence" value="ECO:0007669"/>
    <property type="project" value="UniProtKB-KW"/>
</dbReference>
<dbReference type="EC" id="2.7.13.3" evidence="2"/>
<evidence type="ECO:0000256" key="1">
    <source>
        <dbReference type="ARBA" id="ARBA00000085"/>
    </source>
</evidence>
<evidence type="ECO:0000256" key="7">
    <source>
        <dbReference type="ARBA" id="ARBA00022840"/>
    </source>
</evidence>
<feature type="transmembrane region" description="Helical" evidence="9">
    <location>
        <begin position="118"/>
        <end position="137"/>
    </location>
</feature>
<dbReference type="SUPFAM" id="SSF55874">
    <property type="entry name" value="ATPase domain of HSP90 chaperone/DNA topoisomerase II/histidine kinase"/>
    <property type="match status" value="1"/>
</dbReference>
<feature type="transmembrane region" description="Helical" evidence="9">
    <location>
        <begin position="6"/>
        <end position="22"/>
    </location>
</feature>
<protein>
    <recommendedName>
        <fullName evidence="2">histidine kinase</fullName>
        <ecNumber evidence="2">2.7.13.3</ecNumber>
    </recommendedName>
</protein>